<sequence>MHLDAAHEVIEVYMTPRPQRCTLCPTSPRCTLPLVQHGAKAEYSPGRCATGEADYGLEADPLLTPSNMGPAPKFRPSMHHLQTPVDRAPPAGSGERGGALQPL</sequence>
<feature type="region of interest" description="Disordered" evidence="1">
    <location>
        <begin position="59"/>
        <end position="103"/>
    </location>
</feature>
<name>A0A7S4G8Y0_9EUGL</name>
<organism evidence="2">
    <name type="scientific">Eutreptiella gymnastica</name>
    <dbReference type="NCBI Taxonomy" id="73025"/>
    <lineage>
        <taxon>Eukaryota</taxon>
        <taxon>Discoba</taxon>
        <taxon>Euglenozoa</taxon>
        <taxon>Euglenida</taxon>
        <taxon>Spirocuta</taxon>
        <taxon>Euglenophyceae</taxon>
        <taxon>Eutreptiales</taxon>
        <taxon>Eutreptiaceae</taxon>
        <taxon>Eutreptiella</taxon>
    </lineage>
</organism>
<gene>
    <name evidence="2" type="ORF">EGYM00163_LOCUS40195</name>
</gene>
<protein>
    <submittedName>
        <fullName evidence="2">Uncharacterized protein</fullName>
    </submittedName>
</protein>
<reference evidence="2" key="1">
    <citation type="submission" date="2021-01" db="EMBL/GenBank/DDBJ databases">
        <authorList>
            <person name="Corre E."/>
            <person name="Pelletier E."/>
            <person name="Niang G."/>
            <person name="Scheremetjew M."/>
            <person name="Finn R."/>
            <person name="Kale V."/>
            <person name="Holt S."/>
            <person name="Cochrane G."/>
            <person name="Meng A."/>
            <person name="Brown T."/>
            <person name="Cohen L."/>
        </authorList>
    </citation>
    <scope>NUCLEOTIDE SEQUENCE</scope>
    <source>
        <strain evidence="2">CCMP1594</strain>
    </source>
</reference>
<dbReference type="AlphaFoldDB" id="A0A7S4G8Y0"/>
<dbReference type="EMBL" id="HBJA01116857">
    <property type="protein sequence ID" value="CAE0828917.1"/>
    <property type="molecule type" value="Transcribed_RNA"/>
</dbReference>
<evidence type="ECO:0000313" key="2">
    <source>
        <dbReference type="EMBL" id="CAE0828917.1"/>
    </source>
</evidence>
<accession>A0A7S4G8Y0</accession>
<evidence type="ECO:0000256" key="1">
    <source>
        <dbReference type="SAM" id="MobiDB-lite"/>
    </source>
</evidence>
<proteinExistence type="predicted"/>